<evidence type="ECO:0000313" key="1">
    <source>
        <dbReference type="EMBL" id="SDI70464.1"/>
    </source>
</evidence>
<dbReference type="OrthoDB" id="7220388at2"/>
<name>A0A1G8MRB9_9RHOB</name>
<evidence type="ECO:0000313" key="2">
    <source>
        <dbReference type="Proteomes" id="UP000199093"/>
    </source>
</evidence>
<proteinExistence type="predicted"/>
<sequence>MARTILDIAKEAAERDATAPVPVSLFSNRNDRVARILRTAANDVLRDYLRRSRWAGLSEFHSTWVFALQPGRYAYELPPDLLKFIPNTEQREGWPMGLIGPATPQMWSWWLYGGQTNVAPHGWRIKNNVLWIDPTPTTEELVTIEYVSRYPVVSTIRAGDFDLSSSPLQTVAPIVPRDGWLKLPDTALVQDRSPAAGRYDEGGLGYDLSEWPLEPEEVLKRLVPSTRQGPLPQVRREAFCADTDTPVFSDDYLLSLGMTWHLQRALGLPYAERASEYEDELQMKLAEDGGGARDFRLGGGECDFGTYPLGPGQWLVS</sequence>
<dbReference type="AlphaFoldDB" id="A0A1G8MRB9"/>
<gene>
    <name evidence="1" type="ORF">SAMN04487993_1008220</name>
</gene>
<organism evidence="1 2">
    <name type="scientific">Salipiger marinus</name>
    <dbReference type="NCBI Taxonomy" id="555512"/>
    <lineage>
        <taxon>Bacteria</taxon>
        <taxon>Pseudomonadati</taxon>
        <taxon>Pseudomonadota</taxon>
        <taxon>Alphaproteobacteria</taxon>
        <taxon>Rhodobacterales</taxon>
        <taxon>Roseobacteraceae</taxon>
        <taxon>Salipiger</taxon>
    </lineage>
</organism>
<dbReference type="Pfam" id="PF24175">
    <property type="entry name" value="SU10_adaptor"/>
    <property type="match status" value="1"/>
</dbReference>
<accession>A0A1G8MRB9</accession>
<dbReference type="InterPro" id="IPR056209">
    <property type="entry name" value="SU10_adaptor"/>
</dbReference>
<dbReference type="STRING" id="555512.SAMN04487993_1008220"/>
<reference evidence="1 2" key="1">
    <citation type="submission" date="2016-10" db="EMBL/GenBank/DDBJ databases">
        <authorList>
            <person name="de Groot N.N."/>
        </authorList>
    </citation>
    <scope>NUCLEOTIDE SEQUENCE [LARGE SCALE GENOMIC DNA]</scope>
    <source>
        <strain evidence="1 2">DSM 26424</strain>
    </source>
</reference>
<dbReference type="EMBL" id="FNEJ01000008">
    <property type="protein sequence ID" value="SDI70464.1"/>
    <property type="molecule type" value="Genomic_DNA"/>
</dbReference>
<keyword evidence="2" id="KW-1185">Reference proteome</keyword>
<dbReference type="RefSeq" id="WP_089847011.1">
    <property type="nucleotide sequence ID" value="NZ_FNEJ01000008.1"/>
</dbReference>
<dbReference type="Proteomes" id="UP000199093">
    <property type="component" value="Unassembled WGS sequence"/>
</dbReference>
<protein>
    <submittedName>
        <fullName evidence="1">Uncharacterized protein</fullName>
    </submittedName>
</protein>